<dbReference type="SUPFAM" id="SSF102588">
    <property type="entry name" value="LmbE-like"/>
    <property type="match status" value="1"/>
</dbReference>
<comment type="caution">
    <text evidence="1">The sequence shown here is derived from an EMBL/GenBank/DDBJ whole genome shotgun (WGS) entry which is preliminary data.</text>
</comment>
<name>A0A506TYK2_9HYPH</name>
<dbReference type="AlphaFoldDB" id="A0A506TYK2"/>
<keyword evidence="2" id="KW-1185">Reference proteome</keyword>
<dbReference type="PANTHER" id="PTHR12993:SF11">
    <property type="entry name" value="N-ACETYLGLUCOSAMINYL-PHOSPHATIDYLINOSITOL DE-N-ACETYLASE"/>
    <property type="match status" value="1"/>
</dbReference>
<dbReference type="Pfam" id="PF02585">
    <property type="entry name" value="PIG-L"/>
    <property type="match status" value="1"/>
</dbReference>
<dbReference type="InterPro" id="IPR003737">
    <property type="entry name" value="GlcNAc_PI_deacetylase-related"/>
</dbReference>
<dbReference type="InterPro" id="IPR029062">
    <property type="entry name" value="Class_I_gatase-like"/>
</dbReference>
<dbReference type="RefSeq" id="WP_141167417.1">
    <property type="nucleotide sequence ID" value="NZ_VHLH01000023.1"/>
</dbReference>
<dbReference type="Gene3D" id="3.40.50.10320">
    <property type="entry name" value="LmbE-like"/>
    <property type="match status" value="1"/>
</dbReference>
<evidence type="ECO:0000313" key="2">
    <source>
        <dbReference type="Proteomes" id="UP000320314"/>
    </source>
</evidence>
<dbReference type="InterPro" id="IPR024078">
    <property type="entry name" value="LmbE-like_dom_sf"/>
</dbReference>
<gene>
    <name evidence="1" type="ORF">FJU11_12585</name>
</gene>
<proteinExistence type="predicted"/>
<dbReference type="OrthoDB" id="9759749at2"/>
<sequence length="804" mass="88724">MLTQRDRIRREKETPPNLRLHRALSRLRSTVTVMNTGAHPDDEHNGLIAYLRYGLGMHAAVLCSTRGEGGQNTLGQERGDALGVVRTRELEEAARQLDADVVWIGYGTDDPVHDFGFSKNPEDTFSRWGEERVVERIVRAIRTFRPDVIWPTFLDVPGQHGHHRAMTRASERAFLVAGDETAFPEQLDEGLTPWRPAKFYLPAWSGGGGTYDDEVPPPAPTLTIDAEGRDDATGAAFDRIGEWSRAYHASQGMGRWRNRPRTVWQLHLLHGPEGSCKETSITDSLPASLDALAGDAALQPEQADALRHVGREIDHALAAFPDRGSIVNALLEARRHLVRVGETMPPGFAHRHGHRIENKIRELDIALVECRLGEVRVEAEPAYIAPGGTAVLRVFVDDGSMTEALSVEPVLPVDIRVDRQPVDGDENFNFRLTVDKPAKPHSPVNGNIERLGRNANGHIMLSLTIEDAQLCVPIDLAEPIRIVPSVGFELEPEALVVPLARTTRSFEIGLRTSLANVEAEIDMPDGWDVARSDTGFTVRAPEDLTPGRADGILRTNGETALAIQTSTHPHIGETQWYQPATLRVLCLDLALPDVRIGYCGGGADRVGTWLRRMGLDVVELDREALQGDLSAYDTIVVGIFGFGLRPDLRAMTERLHAFVEDGGHLVTLYHRPSDAWDASIVPPRPLEIGSPSLRWRVTDPDAEVEILAPDHPLLTGPNVIGPEDWRGWDKERGLYFAARWDEAYTPLLAMHDAGEKLLNGSLLSATIGSGWHTHTSLVLHHQLDRMVPGAFRLMANLVQPAPKA</sequence>
<accession>A0A506TYK2</accession>
<reference evidence="1 2" key="1">
    <citation type="submission" date="2019-06" db="EMBL/GenBank/DDBJ databases">
        <authorList>
            <person name="Li M."/>
        </authorList>
    </citation>
    <scope>NUCLEOTIDE SEQUENCE [LARGE SCALE GENOMIC DNA]</scope>
    <source>
        <strain evidence="1 2">BGMRC6574</strain>
    </source>
</reference>
<protein>
    <submittedName>
        <fullName evidence="1">PIG-L family deacetylase</fullName>
    </submittedName>
</protein>
<dbReference type="PANTHER" id="PTHR12993">
    <property type="entry name" value="N-ACETYLGLUCOSAMINYL-PHOSPHATIDYLINOSITOL DE-N-ACETYLASE-RELATED"/>
    <property type="match status" value="1"/>
</dbReference>
<dbReference type="Proteomes" id="UP000320314">
    <property type="component" value="Unassembled WGS sequence"/>
</dbReference>
<organism evidence="1 2">
    <name type="scientific">Pararhizobium mangrovi</name>
    <dbReference type="NCBI Taxonomy" id="2590452"/>
    <lineage>
        <taxon>Bacteria</taxon>
        <taxon>Pseudomonadati</taxon>
        <taxon>Pseudomonadota</taxon>
        <taxon>Alphaproteobacteria</taxon>
        <taxon>Hyphomicrobiales</taxon>
        <taxon>Rhizobiaceae</taxon>
        <taxon>Rhizobium/Agrobacterium group</taxon>
        <taxon>Pararhizobium</taxon>
    </lineage>
</organism>
<dbReference type="EMBL" id="VHLH01000023">
    <property type="protein sequence ID" value="TPW27173.1"/>
    <property type="molecule type" value="Genomic_DNA"/>
</dbReference>
<dbReference type="GO" id="GO:0016811">
    <property type="term" value="F:hydrolase activity, acting on carbon-nitrogen (but not peptide) bonds, in linear amides"/>
    <property type="evidence" value="ECO:0007669"/>
    <property type="project" value="TreeGrafter"/>
</dbReference>
<dbReference type="SUPFAM" id="SSF52317">
    <property type="entry name" value="Class I glutamine amidotransferase-like"/>
    <property type="match status" value="1"/>
</dbReference>
<evidence type="ECO:0000313" key="1">
    <source>
        <dbReference type="EMBL" id="TPW27173.1"/>
    </source>
</evidence>